<dbReference type="InterPro" id="IPR003595">
    <property type="entry name" value="Tyr_Pase_cat"/>
</dbReference>
<dbReference type="STRING" id="53468.A0A0R3UQV7"/>
<dbReference type="GO" id="GO:0004725">
    <property type="term" value="F:protein tyrosine phosphatase activity"/>
    <property type="evidence" value="ECO:0007669"/>
    <property type="project" value="InterPro"/>
</dbReference>
<gene>
    <name evidence="4" type="ORF">MCOS_LOCUS10263</name>
</gene>
<dbReference type="InterPro" id="IPR000242">
    <property type="entry name" value="PTP_cat"/>
</dbReference>
<dbReference type="Pfam" id="PF00102">
    <property type="entry name" value="Y_phosphatase"/>
    <property type="match status" value="1"/>
</dbReference>
<sequence length="518" mass="58190">MIVGGVDSASIYVSWQKPEGMMNGITLYKALAREASRAVEQTQEHFCFADASLEELGCSISGLTKPVNIVLIIVGVVLALAVLVVVLFFVLQPRRRANRNHSPSEYLEAASKDRPTPVDFANISRVTSRLDDENGWSYLFELLKTLADEQERAAQLTQNAGSSQFNLNRYVDMLPYDQSMVILGRKWSVLLKNPRPTVVSGPLSSSYINASYVRPPNYTATGAAVASSQDTQPEYIAAQGPLPHTVADFLTIIYEQRCPHIVMLCNIEENSSPKCARYWPAQATETFVSDGRSVIVTKVGEQITPNFTYREFTILPSDEKEAIKQIHFTLWNDYGAPPVEQIYAVILKHLSFLEQTPIGSYGPPLVHCRVKQPQAHSLLYPISAGVGRTGTFICARYILERLRKDASTIDVFGTALAVRRWRKSLVQTAVLCDFISAFCYKIWFLAVWNLCRVRYLLLCDVQLNFLYLFAEYCIAREGIQPVARKPQGDEYDTAVSRSRSKYAPVRLVMPRHCVCNFI</sequence>
<dbReference type="SMART" id="SM00194">
    <property type="entry name" value="PTPc"/>
    <property type="match status" value="1"/>
</dbReference>
<dbReference type="AlphaFoldDB" id="A0A0R3UQV7"/>
<dbReference type="SMART" id="SM00404">
    <property type="entry name" value="PTPc_motif"/>
    <property type="match status" value="1"/>
</dbReference>
<dbReference type="CDD" id="cd00047">
    <property type="entry name" value="PTPc"/>
    <property type="match status" value="1"/>
</dbReference>
<dbReference type="InterPro" id="IPR000387">
    <property type="entry name" value="Tyr_Pase_dom"/>
</dbReference>
<dbReference type="Proteomes" id="UP000267029">
    <property type="component" value="Unassembled WGS sequence"/>
</dbReference>
<keyword evidence="1" id="KW-0472">Membrane</keyword>
<dbReference type="PANTHER" id="PTHR19134">
    <property type="entry name" value="RECEPTOR-TYPE TYROSINE-PROTEIN PHOSPHATASE"/>
    <property type="match status" value="1"/>
</dbReference>
<evidence type="ECO:0000313" key="5">
    <source>
        <dbReference type="Proteomes" id="UP000267029"/>
    </source>
</evidence>
<proteinExistence type="predicted"/>
<dbReference type="PANTHER" id="PTHR19134:SF531">
    <property type="entry name" value="TYROSINE-PROTEIN PHOSPHATASE LAR"/>
    <property type="match status" value="1"/>
</dbReference>
<reference evidence="4 5" key="1">
    <citation type="submission" date="2018-10" db="EMBL/GenBank/DDBJ databases">
        <authorList>
            <consortium name="Pathogen Informatics"/>
        </authorList>
    </citation>
    <scope>NUCLEOTIDE SEQUENCE [LARGE SCALE GENOMIC DNA]</scope>
</reference>
<keyword evidence="1" id="KW-0812">Transmembrane</keyword>
<evidence type="ECO:0000256" key="1">
    <source>
        <dbReference type="SAM" id="Phobius"/>
    </source>
</evidence>
<feature type="transmembrane region" description="Helical" evidence="1">
    <location>
        <begin position="425"/>
        <end position="443"/>
    </location>
</feature>
<dbReference type="SUPFAM" id="SSF52799">
    <property type="entry name" value="(Phosphotyrosine protein) phosphatases II"/>
    <property type="match status" value="1"/>
</dbReference>
<dbReference type="PRINTS" id="PR00700">
    <property type="entry name" value="PRTYPHPHTASE"/>
</dbReference>
<organism evidence="4 5">
    <name type="scientific">Mesocestoides corti</name>
    <name type="common">Flatworm</name>
    <dbReference type="NCBI Taxonomy" id="53468"/>
    <lineage>
        <taxon>Eukaryota</taxon>
        <taxon>Metazoa</taxon>
        <taxon>Spiralia</taxon>
        <taxon>Lophotrochozoa</taxon>
        <taxon>Platyhelminthes</taxon>
        <taxon>Cestoda</taxon>
        <taxon>Eucestoda</taxon>
        <taxon>Cyclophyllidea</taxon>
        <taxon>Mesocestoididae</taxon>
        <taxon>Mesocestoides</taxon>
    </lineage>
</organism>
<dbReference type="PROSITE" id="PS50056">
    <property type="entry name" value="TYR_PHOSPHATASE_2"/>
    <property type="match status" value="1"/>
</dbReference>
<protein>
    <recommendedName>
        <fullName evidence="6">Tyrosine-protein phosphatase domain-containing protein</fullName>
    </recommendedName>
</protein>
<feature type="transmembrane region" description="Helical" evidence="1">
    <location>
        <begin position="69"/>
        <end position="91"/>
    </location>
</feature>
<evidence type="ECO:0000259" key="3">
    <source>
        <dbReference type="PROSITE" id="PS50056"/>
    </source>
</evidence>
<accession>A0A0R3UQV7</accession>
<dbReference type="Gene3D" id="3.90.190.10">
    <property type="entry name" value="Protein tyrosine phosphatase superfamily"/>
    <property type="match status" value="1"/>
</dbReference>
<dbReference type="InterPro" id="IPR050348">
    <property type="entry name" value="Protein-Tyr_Phosphatase"/>
</dbReference>
<feature type="domain" description="Tyrosine-protein phosphatase" evidence="2">
    <location>
        <begin position="168"/>
        <end position="428"/>
    </location>
</feature>
<evidence type="ECO:0000313" key="4">
    <source>
        <dbReference type="EMBL" id="VDD84260.1"/>
    </source>
</evidence>
<keyword evidence="1" id="KW-1133">Transmembrane helix</keyword>
<keyword evidence="5" id="KW-1185">Reference proteome</keyword>
<feature type="domain" description="Tyrosine specific protein phosphatases" evidence="3">
    <location>
        <begin position="350"/>
        <end position="428"/>
    </location>
</feature>
<dbReference type="InterPro" id="IPR029021">
    <property type="entry name" value="Prot-tyrosine_phosphatase-like"/>
</dbReference>
<evidence type="ECO:0008006" key="6">
    <source>
        <dbReference type="Google" id="ProtNLM"/>
    </source>
</evidence>
<dbReference type="OrthoDB" id="9979034at2759"/>
<evidence type="ECO:0000259" key="2">
    <source>
        <dbReference type="PROSITE" id="PS50055"/>
    </source>
</evidence>
<dbReference type="PROSITE" id="PS50055">
    <property type="entry name" value="TYR_PHOSPHATASE_PTP"/>
    <property type="match status" value="1"/>
</dbReference>
<dbReference type="EMBL" id="UXSR01006112">
    <property type="protein sequence ID" value="VDD84260.1"/>
    <property type="molecule type" value="Genomic_DNA"/>
</dbReference>
<name>A0A0R3UQV7_MESCO</name>